<evidence type="ECO:0000256" key="1">
    <source>
        <dbReference type="ARBA" id="ARBA00022737"/>
    </source>
</evidence>
<dbReference type="Gene3D" id="3.40.50.300">
    <property type="entry name" value="P-loop containing nucleotide triphosphate hydrolases"/>
    <property type="match status" value="1"/>
</dbReference>
<dbReference type="InterPro" id="IPR002110">
    <property type="entry name" value="Ankyrin_rpt"/>
</dbReference>
<feature type="repeat" description="ANK" evidence="2">
    <location>
        <begin position="1256"/>
        <end position="1288"/>
    </location>
</feature>
<dbReference type="InterPro" id="IPR054471">
    <property type="entry name" value="GPIID_WHD"/>
</dbReference>
<dbReference type="SUPFAM" id="SSF48403">
    <property type="entry name" value="Ankyrin repeat"/>
    <property type="match status" value="2"/>
</dbReference>
<dbReference type="Pfam" id="PF24883">
    <property type="entry name" value="NPHP3_N"/>
    <property type="match status" value="1"/>
</dbReference>
<dbReference type="PROSITE" id="PS50088">
    <property type="entry name" value="ANK_REPEAT"/>
    <property type="match status" value="1"/>
</dbReference>
<evidence type="ECO:0000313" key="6">
    <source>
        <dbReference type="EMBL" id="PMD31117.1"/>
    </source>
</evidence>
<name>A0A2J6QXW6_HYAVF</name>
<keyword evidence="7" id="KW-1185">Reference proteome</keyword>
<evidence type="ECO:0000256" key="2">
    <source>
        <dbReference type="PROSITE-ProRule" id="PRU00023"/>
    </source>
</evidence>
<dbReference type="PANTHER" id="PTHR10039">
    <property type="entry name" value="AMELOGENIN"/>
    <property type="match status" value="1"/>
</dbReference>
<feature type="coiled-coil region" evidence="3">
    <location>
        <begin position="32"/>
        <end position="66"/>
    </location>
</feature>
<dbReference type="InterPro" id="IPR027417">
    <property type="entry name" value="P-loop_NTPase"/>
</dbReference>
<keyword evidence="3" id="KW-0175">Coiled coil</keyword>
<evidence type="ECO:0000256" key="3">
    <source>
        <dbReference type="SAM" id="Coils"/>
    </source>
</evidence>
<protein>
    <recommendedName>
        <fullName evidence="5">NACHT domain-containing protein</fullName>
    </recommendedName>
</protein>
<dbReference type="STRING" id="1149755.A0A2J6QXW6"/>
<dbReference type="PROSITE" id="PS50837">
    <property type="entry name" value="NACHT"/>
    <property type="match status" value="1"/>
</dbReference>
<evidence type="ECO:0000256" key="4">
    <source>
        <dbReference type="SAM" id="MobiDB-lite"/>
    </source>
</evidence>
<keyword evidence="2" id="KW-0040">ANK repeat</keyword>
<dbReference type="Proteomes" id="UP000235786">
    <property type="component" value="Unassembled WGS sequence"/>
</dbReference>
<gene>
    <name evidence="6" type="ORF">L207DRAFT_592050</name>
</gene>
<dbReference type="OrthoDB" id="194358at2759"/>
<evidence type="ECO:0000259" key="5">
    <source>
        <dbReference type="PROSITE" id="PS50837"/>
    </source>
</evidence>
<feature type="compositionally biased region" description="Basic and acidic residues" evidence="4">
    <location>
        <begin position="1166"/>
        <end position="1177"/>
    </location>
</feature>
<dbReference type="InterPro" id="IPR036770">
    <property type="entry name" value="Ankyrin_rpt-contain_sf"/>
</dbReference>
<dbReference type="Pfam" id="PF12796">
    <property type="entry name" value="Ank_2"/>
    <property type="match status" value="1"/>
</dbReference>
<dbReference type="EMBL" id="KZ613964">
    <property type="protein sequence ID" value="PMD31117.1"/>
    <property type="molecule type" value="Genomic_DNA"/>
</dbReference>
<keyword evidence="1" id="KW-0677">Repeat</keyword>
<dbReference type="Pfam" id="PF22939">
    <property type="entry name" value="WHD_GPIID"/>
    <property type="match status" value="1"/>
</dbReference>
<dbReference type="InterPro" id="IPR007111">
    <property type="entry name" value="NACHT_NTPase"/>
</dbReference>
<dbReference type="SMART" id="SM00248">
    <property type="entry name" value="ANK"/>
    <property type="match status" value="5"/>
</dbReference>
<dbReference type="PROSITE" id="PS50297">
    <property type="entry name" value="ANK_REP_REGION"/>
    <property type="match status" value="1"/>
</dbReference>
<evidence type="ECO:0000313" key="7">
    <source>
        <dbReference type="Proteomes" id="UP000235786"/>
    </source>
</evidence>
<sequence>MAEVLGIADSVKGLTTIADAIVRKGFRYMKDVKDAEKTVEKLVEEVNNLSGVLHSLNNVVERLEEDDPDVDPATQIHYIESCYKTLKKIQDLFDEAVPTAPLSKRDRLKWPLKKEHTKELLVEIGRHKATMILAMTAREMGTLLQILAGQDEIRKGLQEIKLSIEADRAERQRMIISDERQKMLQLLGRDIDPRKWQDSNTQLRQPGTGVWFTDGTEFRAWLSTDASKLWVNGIPGAGKTILISSVIQEIEKGVESSHALAFFYCDYKDPETHYPSTILGSLAKQLVLQDERCYAELGEFCLDHTTGYGSVRVPTPEEVAELIRKISKHFQTTMIIVDGLDEITNDRAYVTRLLRDLNTEGGHIKTLFASRPEVDIGYELEDFVQISIAAMSSDIRLYVASEIERRTREKRWRIRDPSLKDHIMKTLVDEADGMFRWVSCQMDYLCECNNDRDRREALKKLRPDLPSSYERILERANRSSKENQDLVKKTLHWIVYAKDPLDTEELIEALAVCDGDRSFDSTSMTTEEDILHWCSSLVRRNPSSGELELAHFTVEEFLAAIDPVKKPAFQKYRLSGDHTLLAKACLDFILCEDFDGFALPKRGNSLDDWLDESFEITNNHPFGKYAYVRWMYHVHNSKWDNIKTEVMDLFDTNSAIEFWMLCWLRAQTHSTRVEFDFDQSGAKFFEPASSPTALHWAAAFALDKACALLLEDGMSVSQQSAMGTPLFCAIVSDYAISKSFTIHDPDSDLWQKDSRELTIERLLDTGADLNETVDPESKARAFAIAIRCERRSLDTAFIASMLLDAGARIFKNDFRILHLDHDNRRLRPGPLPAPLGPPGFLHHGPLQLDPIKPATTKVCGIPAESIFVSVTIDSWKRLVPGTECGFFSFALNLIACGWPQETFRSFFCIKFADLFADSNGAELDRILSGDTTDWQCILVDVLSKAIRISAPTAAQASSSLQQCLHDAVNSRNVTVVSHLLSCNDDIDLSHQNEESGETLLHVAMRVRCDSAPLISHGADVLCPDYTGLTPIQLAAVVCGLDKFQLFWDSAIKSNSLGITHGIIRALTNAATRRNRPVMSFLVHQLLQRKMIKVDYLLELALGLGIVNSPILEVLLSPDHGISSVLEKADGEEKKNCYVDGNGEMVVAVEGDGEEEESFEGNGRQGAESRKHFSASEEKPRNTAFELEALYLATNPDVSYHTFDYLFSRLYRDHPYHRYQSGNTIMHILASNDDEKSLAKLRYYLGLDLDPSILNDAGLTPLAVSIQYQTTAVMELLLQEGANPDFPLRNGQTALHLACELDNWIAAKCLLAYDCQTWLRDHQGRTAADIAWSKGYLDFATLVWNARCMTSQRPRLAYVRTGRVRRRSWVHVESRSSSRSSYRTYASSDRSLVSD</sequence>
<feature type="domain" description="NACHT" evidence="5">
    <location>
        <begin position="227"/>
        <end position="372"/>
    </location>
</feature>
<dbReference type="PANTHER" id="PTHR10039:SF15">
    <property type="entry name" value="NACHT DOMAIN-CONTAINING PROTEIN"/>
    <property type="match status" value="1"/>
</dbReference>
<feature type="region of interest" description="Disordered" evidence="4">
    <location>
        <begin position="1150"/>
        <end position="1177"/>
    </location>
</feature>
<organism evidence="6 7">
    <name type="scientific">Hyaloscypha variabilis (strain UAMH 11265 / GT02V1 / F)</name>
    <name type="common">Meliniomyces variabilis</name>
    <dbReference type="NCBI Taxonomy" id="1149755"/>
    <lineage>
        <taxon>Eukaryota</taxon>
        <taxon>Fungi</taxon>
        <taxon>Dikarya</taxon>
        <taxon>Ascomycota</taxon>
        <taxon>Pezizomycotina</taxon>
        <taxon>Leotiomycetes</taxon>
        <taxon>Helotiales</taxon>
        <taxon>Hyaloscyphaceae</taxon>
        <taxon>Hyaloscypha</taxon>
        <taxon>Hyaloscypha variabilis</taxon>
    </lineage>
</organism>
<reference evidence="6 7" key="1">
    <citation type="submission" date="2016-04" db="EMBL/GenBank/DDBJ databases">
        <title>A degradative enzymes factory behind the ericoid mycorrhizal symbiosis.</title>
        <authorList>
            <consortium name="DOE Joint Genome Institute"/>
            <person name="Martino E."/>
            <person name="Morin E."/>
            <person name="Grelet G."/>
            <person name="Kuo A."/>
            <person name="Kohler A."/>
            <person name="Daghino S."/>
            <person name="Barry K."/>
            <person name="Choi C."/>
            <person name="Cichocki N."/>
            <person name="Clum A."/>
            <person name="Copeland A."/>
            <person name="Hainaut M."/>
            <person name="Haridas S."/>
            <person name="Labutti K."/>
            <person name="Lindquist E."/>
            <person name="Lipzen A."/>
            <person name="Khouja H.-R."/>
            <person name="Murat C."/>
            <person name="Ohm R."/>
            <person name="Olson A."/>
            <person name="Spatafora J."/>
            <person name="Veneault-Fourrey C."/>
            <person name="Henrissat B."/>
            <person name="Grigoriev I."/>
            <person name="Martin F."/>
            <person name="Perotto S."/>
        </authorList>
    </citation>
    <scope>NUCLEOTIDE SEQUENCE [LARGE SCALE GENOMIC DNA]</scope>
    <source>
        <strain evidence="6 7">F</strain>
    </source>
</reference>
<dbReference type="InterPro" id="IPR056884">
    <property type="entry name" value="NPHP3-like_N"/>
</dbReference>
<proteinExistence type="predicted"/>
<accession>A0A2J6QXW6</accession>
<dbReference type="Gene3D" id="1.25.40.20">
    <property type="entry name" value="Ankyrin repeat-containing domain"/>
    <property type="match status" value="3"/>
</dbReference>
<dbReference type="SUPFAM" id="SSF52540">
    <property type="entry name" value="P-loop containing nucleoside triphosphate hydrolases"/>
    <property type="match status" value="1"/>
</dbReference>